<organism evidence="1 2">
    <name type="scientific">Marasmius crinis-equi</name>
    <dbReference type="NCBI Taxonomy" id="585013"/>
    <lineage>
        <taxon>Eukaryota</taxon>
        <taxon>Fungi</taxon>
        <taxon>Dikarya</taxon>
        <taxon>Basidiomycota</taxon>
        <taxon>Agaricomycotina</taxon>
        <taxon>Agaricomycetes</taxon>
        <taxon>Agaricomycetidae</taxon>
        <taxon>Agaricales</taxon>
        <taxon>Marasmiineae</taxon>
        <taxon>Marasmiaceae</taxon>
        <taxon>Marasmius</taxon>
    </lineage>
</organism>
<reference evidence="1 2" key="1">
    <citation type="submission" date="2024-02" db="EMBL/GenBank/DDBJ databases">
        <title>A draft genome for the cacao thread blight pathogen Marasmius crinis-equi.</title>
        <authorList>
            <person name="Cohen S.P."/>
            <person name="Baruah I.K."/>
            <person name="Amoako-Attah I."/>
            <person name="Bukari Y."/>
            <person name="Meinhardt L.W."/>
            <person name="Bailey B.A."/>
        </authorList>
    </citation>
    <scope>NUCLEOTIDE SEQUENCE [LARGE SCALE GENOMIC DNA]</scope>
    <source>
        <strain evidence="1 2">GH-76</strain>
    </source>
</reference>
<evidence type="ECO:0000313" key="1">
    <source>
        <dbReference type="EMBL" id="KAL0567013.1"/>
    </source>
</evidence>
<dbReference type="Proteomes" id="UP001465976">
    <property type="component" value="Unassembled WGS sequence"/>
</dbReference>
<comment type="caution">
    <text evidence="1">The sequence shown here is derived from an EMBL/GenBank/DDBJ whole genome shotgun (WGS) entry which is preliminary data.</text>
</comment>
<dbReference type="EMBL" id="JBAHYK010001701">
    <property type="protein sequence ID" value="KAL0567013.1"/>
    <property type="molecule type" value="Genomic_DNA"/>
</dbReference>
<gene>
    <name evidence="1" type="ORF">V5O48_014978</name>
</gene>
<keyword evidence="2" id="KW-1185">Reference proteome</keyword>
<name>A0ABR3EVR9_9AGAR</name>
<accession>A0ABR3EVR9</accession>
<evidence type="ECO:0000313" key="2">
    <source>
        <dbReference type="Proteomes" id="UP001465976"/>
    </source>
</evidence>
<protein>
    <submittedName>
        <fullName evidence="1">Uncharacterized protein</fullName>
    </submittedName>
</protein>
<proteinExistence type="predicted"/>
<sequence length="193" mass="22989">MKGLKNWSEDASRMVQLLSECVPSFYERERYQKLLKGKRGYFPPVIKSLRLEFLEVKEDPEILKEWELKKRRDFSMRETCNTWDETRRREHRFALVNLREDRRLAYISINFCIPNFNHMIIVTKNRGKAEGIRLTPSDLKLEVPKTPRPLSDELIQLNRFDLEWDNIKHVFAQLLDIIATRQAKAKSPSLEAL</sequence>